<feature type="domain" description="UBA" evidence="2">
    <location>
        <begin position="459"/>
        <end position="496"/>
    </location>
</feature>
<dbReference type="InterPro" id="IPR009060">
    <property type="entry name" value="UBA-like_sf"/>
</dbReference>
<dbReference type="SUPFAM" id="SSF46934">
    <property type="entry name" value="UBA-like"/>
    <property type="match status" value="1"/>
</dbReference>
<dbReference type="InterPro" id="IPR023340">
    <property type="entry name" value="UMA"/>
</dbReference>
<dbReference type="ExpressionAtlas" id="A0A2I3MUG2">
    <property type="expression patterns" value="baseline"/>
</dbReference>
<dbReference type="GeneTree" id="ENSGT00390000008092"/>
<dbReference type="GO" id="GO:0043130">
    <property type="term" value="F:ubiquitin binding"/>
    <property type="evidence" value="ECO:0007669"/>
    <property type="project" value="Ensembl"/>
</dbReference>
<keyword evidence="5" id="KW-1185">Reference proteome</keyword>
<evidence type="ECO:0000313" key="4">
    <source>
        <dbReference type="Ensembl" id="ENSPANP00000039256.2"/>
    </source>
</evidence>
<dbReference type="InterPro" id="IPR038870">
    <property type="entry name" value="UBAP1"/>
</dbReference>
<protein>
    <submittedName>
        <fullName evidence="4">Ubiquitin associated protein 1</fullName>
    </submittedName>
</protein>
<dbReference type="InterPro" id="IPR015940">
    <property type="entry name" value="UBA"/>
</dbReference>
<dbReference type="CDD" id="cd14315">
    <property type="entry name" value="UBA1_UBAP1"/>
    <property type="match status" value="1"/>
</dbReference>
<dbReference type="Bgee" id="ENSPANG00000025315">
    <property type="expression patterns" value="Expressed in esophagus and 65 other cell types or tissues"/>
</dbReference>
<dbReference type="PANTHER" id="PTHR15960">
    <property type="entry name" value="LD44032P"/>
    <property type="match status" value="1"/>
</dbReference>
<organism evidence="4 5">
    <name type="scientific">Papio anubis</name>
    <name type="common">Olive baboon</name>
    <dbReference type="NCBI Taxonomy" id="9555"/>
    <lineage>
        <taxon>Eukaryota</taxon>
        <taxon>Metazoa</taxon>
        <taxon>Chordata</taxon>
        <taxon>Craniata</taxon>
        <taxon>Vertebrata</taxon>
        <taxon>Euteleostomi</taxon>
        <taxon>Mammalia</taxon>
        <taxon>Eutheria</taxon>
        <taxon>Euarchontoglires</taxon>
        <taxon>Primates</taxon>
        <taxon>Haplorrhini</taxon>
        <taxon>Catarrhini</taxon>
        <taxon>Cercopithecidae</taxon>
        <taxon>Cercopithecinae</taxon>
        <taxon>Papio</taxon>
    </lineage>
</organism>
<reference evidence="4" key="2">
    <citation type="submission" date="2025-08" db="UniProtKB">
        <authorList>
            <consortium name="Ensembl"/>
        </authorList>
    </citation>
    <scope>IDENTIFICATION</scope>
</reference>
<dbReference type="GO" id="GO:0005886">
    <property type="term" value="C:plasma membrane"/>
    <property type="evidence" value="ECO:0007669"/>
    <property type="project" value="Ensembl"/>
</dbReference>
<dbReference type="GO" id="GO:0000813">
    <property type="term" value="C:ESCRT I complex"/>
    <property type="evidence" value="ECO:0007669"/>
    <property type="project" value="Ensembl"/>
</dbReference>
<feature type="compositionally biased region" description="Gly residues" evidence="1">
    <location>
        <begin position="21"/>
        <end position="33"/>
    </location>
</feature>
<dbReference type="GO" id="GO:0043162">
    <property type="term" value="P:ubiquitin-dependent protein catabolic process via the multivesicular body sorting pathway"/>
    <property type="evidence" value="ECO:0007669"/>
    <property type="project" value="Ensembl"/>
</dbReference>
<dbReference type="PROSITE" id="PS50030">
    <property type="entry name" value="UBA"/>
    <property type="match status" value="1"/>
</dbReference>
<evidence type="ECO:0000259" key="3">
    <source>
        <dbReference type="PROSITE" id="PS51497"/>
    </source>
</evidence>
<dbReference type="Ensembl" id="ENSPANT00000052283.2">
    <property type="protein sequence ID" value="ENSPANP00000039256.2"/>
    <property type="gene ID" value="ENSPANG00000025315.3"/>
</dbReference>
<feature type="region of interest" description="Disordered" evidence="1">
    <location>
        <begin position="156"/>
        <end position="182"/>
    </location>
</feature>
<feature type="domain" description="UMA" evidence="3">
    <location>
        <begin position="87"/>
        <end position="133"/>
    </location>
</feature>
<name>A0A2I3MUG2_PAPAN</name>
<dbReference type="AlphaFoldDB" id="A0A2I3MUG2"/>
<sequence>MTSDAQRGGAVRGRRREVGLQHGGCGTGGGYGDGLARSGQSWRWWRSLSLGAVGSSAGTEPRRPAGASTFRLLGRRQQRHSGTFSYLDDVPFKIGDKFKTPAKVGLPIGFSLPDCLQVVREVQYDFSLEKKTIEWAEEIKKIEEAEREAECKIAEAEAKVNSKSGPEGDSKMSFSKTHSTATMPPPINPILASLQHNSILTPTRVSSSATKQKVLSPPHIKADFNLADFECEEDPFDNLELKTIDEKEELRNILVGTTGPIMAQLLDNNLPRGGSGSVLQDEEVLASLERATLDFKPLHKPNGFITLPQLGNCEKMSLSSKVSLPPIPAVSNIKSLSFPKLDSDDSNQKTAKLASTFHSTSCLRNGTFQNSLKPSTQSSASELNGHHTLGLSALNLDSGTEMPALTSSQMPSLSVLSVCTDESSPPNTGPTVTPASFSVSQVPNMPSCPQAYSELQMLSPSERQCVETVVNMGYSYECVLRAMKKKGENIEQVSGWSARRAGSDLWSWSSIPPCPRAPQTCSTSLLSCGFVRTWGMYWGKPAALGAVLLLEAIPGPRPRDSFGRIEAVLQLPPLSLPLQKGQS</sequence>
<reference evidence="4" key="3">
    <citation type="submission" date="2025-09" db="UniProtKB">
        <authorList>
            <consortium name="Ensembl"/>
        </authorList>
    </citation>
    <scope>IDENTIFICATION</scope>
</reference>
<proteinExistence type="predicted"/>
<dbReference type="Gene3D" id="1.10.8.10">
    <property type="entry name" value="DNA helicase RuvA subunit, C-terminal domain"/>
    <property type="match status" value="1"/>
</dbReference>
<feature type="compositionally biased region" description="Polar residues" evidence="1">
    <location>
        <begin position="172"/>
        <end position="182"/>
    </location>
</feature>
<dbReference type="PANTHER" id="PTHR15960:SF2">
    <property type="entry name" value="UBIQUITIN-ASSOCIATED PROTEIN 1"/>
    <property type="match status" value="1"/>
</dbReference>
<dbReference type="Proteomes" id="UP000028761">
    <property type="component" value="Chromosome 13"/>
</dbReference>
<feature type="region of interest" description="Disordered" evidence="1">
    <location>
        <begin position="1"/>
        <end position="36"/>
    </location>
</feature>
<gene>
    <name evidence="4" type="primary">UBAP1</name>
</gene>
<reference evidence="4 5" key="1">
    <citation type="submission" date="2012-03" db="EMBL/GenBank/DDBJ databases">
        <title>Whole Genome Assembly of Papio anubis.</title>
        <authorList>
            <person name="Liu Y.L."/>
            <person name="Abraham K.A."/>
            <person name="Akbar H.A."/>
            <person name="Ali S.A."/>
            <person name="Anosike U.A."/>
            <person name="Aqrawi P.A."/>
            <person name="Arias F.A."/>
            <person name="Attaway T.A."/>
            <person name="Awwad R.A."/>
            <person name="Babu C.B."/>
            <person name="Bandaranaike D.B."/>
            <person name="Battles P.B."/>
            <person name="Bell A.B."/>
            <person name="Beltran B.B."/>
            <person name="Berhane-Mersha D.B."/>
            <person name="Bess C.B."/>
            <person name="Bickham C.B."/>
            <person name="Bolden T.B."/>
            <person name="Carter K.C."/>
            <person name="Chau D.C."/>
            <person name="Chavez A.C."/>
            <person name="Clerc-Blankenburg K.C."/>
            <person name="Coyle M.C."/>
            <person name="Dao M.D."/>
            <person name="Davila M.L.D."/>
            <person name="Davy-Carroll L.D."/>
            <person name="Denson S.D."/>
            <person name="Dinh H.D."/>
            <person name="Fernandez S.F."/>
            <person name="Fernando P.F."/>
            <person name="Forbes L.F."/>
            <person name="Francis C.F."/>
            <person name="Francisco L.F."/>
            <person name="Fu Q.F."/>
            <person name="Garcia-Iii R.G."/>
            <person name="Garrett T.G."/>
            <person name="Gross S.G."/>
            <person name="Gubbala S.G."/>
            <person name="Hirani K.H."/>
            <person name="Hogues M.H."/>
            <person name="Hollins B.H."/>
            <person name="Jackson L.J."/>
            <person name="Javaid M.J."/>
            <person name="Jhangiani S.J."/>
            <person name="Johnson A.J."/>
            <person name="Johnson B.J."/>
            <person name="Jones J.J."/>
            <person name="Joshi V.J."/>
            <person name="Kalu J.K."/>
            <person name="Khan N.K."/>
            <person name="Korchina V.K."/>
            <person name="Kovar C.K."/>
            <person name="Lago L.L."/>
            <person name="Lara F.L."/>
            <person name="Le T.-K.L."/>
            <person name="Lee S.L."/>
            <person name="Legall-Iii F.L."/>
            <person name="Lemon S.L."/>
            <person name="Liu J.L."/>
            <person name="Liu Y.-S.L."/>
            <person name="Liyanage D.L."/>
            <person name="Lopez J.L."/>
            <person name="Lorensuhewa L.L."/>
            <person name="Mata R.M."/>
            <person name="Mathew T.M."/>
            <person name="Mercado C.M."/>
            <person name="Mercado I.M."/>
            <person name="Morales K.M."/>
            <person name="Morgan M.M."/>
            <person name="Munidasa M.M."/>
            <person name="Ngo D.N."/>
            <person name="Nguyen L.N."/>
            <person name="Nguyen T.N."/>
            <person name="Nguyen N.N."/>
            <person name="Obregon M.O."/>
            <person name="Okwuonu G.O."/>
            <person name="Ongeri F.O."/>
            <person name="Onwere C.O."/>
            <person name="Osifeso I.O."/>
            <person name="Parra A.P."/>
            <person name="Patil S.P."/>
            <person name="Perez A.P."/>
            <person name="Perez Y.P."/>
            <person name="Pham C.P."/>
            <person name="Pu L.-L.P."/>
            <person name="Puazo M.P."/>
            <person name="Quiroz J.Q."/>
            <person name="Rouhana J.R."/>
            <person name="Ruiz M.R."/>
            <person name="Ruiz S.-J.R."/>
            <person name="Saada N.S."/>
            <person name="Santibanez J.S."/>
            <person name="Scheel M.S."/>
            <person name="Schneider B.S."/>
            <person name="Simmons D.S."/>
            <person name="Sisson I.S."/>
            <person name="Tang L.-Y.T."/>
            <person name="Thornton R.T."/>
            <person name="Tisius J.T."/>
            <person name="Toledanes G.T."/>
            <person name="Trejos Z.T."/>
            <person name="Usmani K.U."/>
            <person name="Varghese R.V."/>
            <person name="Vattathil S.V."/>
            <person name="Vee V.V."/>
            <person name="Walker D.W."/>
            <person name="Weissenberger G.W."/>
            <person name="White C.W."/>
            <person name="Williams A.W."/>
            <person name="Woodworth J.W."/>
            <person name="Wright R.W."/>
            <person name="Zhu Y.Z."/>
            <person name="Han Y.H."/>
            <person name="Newsham I.N."/>
            <person name="Nazareth L.N."/>
            <person name="Worley K.W."/>
            <person name="Muzny D.M."/>
            <person name="Rogers J.R."/>
            <person name="Gibbs R.G."/>
        </authorList>
    </citation>
    <scope>NUCLEOTIDE SEQUENCE [LARGE SCALE GENOMIC DNA]</scope>
</reference>
<evidence type="ECO:0000313" key="5">
    <source>
        <dbReference type="Proteomes" id="UP000028761"/>
    </source>
</evidence>
<evidence type="ECO:0000256" key="1">
    <source>
        <dbReference type="SAM" id="MobiDB-lite"/>
    </source>
</evidence>
<dbReference type="PROSITE" id="PS51497">
    <property type="entry name" value="UMA"/>
    <property type="match status" value="1"/>
</dbReference>
<dbReference type="Pfam" id="PF22567">
    <property type="entry name" value="UBA_9"/>
    <property type="match status" value="1"/>
</dbReference>
<feature type="compositionally biased region" description="Basic and acidic residues" evidence="1">
    <location>
        <begin position="156"/>
        <end position="170"/>
    </location>
</feature>
<dbReference type="GO" id="GO:0005829">
    <property type="term" value="C:cytosol"/>
    <property type="evidence" value="ECO:0007669"/>
    <property type="project" value="Ensembl"/>
</dbReference>
<accession>A0A2I3MUG2</accession>
<evidence type="ECO:0000259" key="2">
    <source>
        <dbReference type="PROSITE" id="PS50030"/>
    </source>
</evidence>